<dbReference type="PANTHER" id="PTHR23501:SF198">
    <property type="entry name" value="AZOLE RESISTANCE PROTEIN 1-RELATED"/>
    <property type="match status" value="1"/>
</dbReference>
<feature type="transmembrane region" description="Helical" evidence="6">
    <location>
        <begin position="311"/>
        <end position="331"/>
    </location>
</feature>
<dbReference type="FunFam" id="1.20.1720.10:FF:000012">
    <property type="entry name" value="MFS toxin efflux pump (AflT)"/>
    <property type="match status" value="1"/>
</dbReference>
<dbReference type="PRINTS" id="PR01036">
    <property type="entry name" value="TCRTETB"/>
</dbReference>
<protein>
    <recommendedName>
        <fullName evidence="7">Major facilitator superfamily (MFS) profile domain-containing protein</fullName>
    </recommendedName>
</protein>
<dbReference type="Proteomes" id="UP001239795">
    <property type="component" value="Unassembled WGS sequence"/>
</dbReference>
<feature type="transmembrane region" description="Helical" evidence="6">
    <location>
        <begin position="237"/>
        <end position="257"/>
    </location>
</feature>
<gene>
    <name evidence="8" type="ORF">CMEL01_08642</name>
</gene>
<feature type="transmembrane region" description="Helical" evidence="6">
    <location>
        <begin position="278"/>
        <end position="299"/>
    </location>
</feature>
<keyword evidence="2" id="KW-0813">Transport</keyword>
<sequence>MSTTTTPAAATTAAVLDKKRLSSDGKTEVSTNIVDLSAGAKLEAEANANVEQRAGFTAGGSASSVDQANNDQPEYPSTAKVALIISSLCLAIFLVALDQTIIAPALGAITAQFQSVKDIGWYGSSYLLTTTALQPMYGAVYKLFNVKIAYLTAVFVFEIGSLISAVAPSSVVFIVGRAIAGIGTAGLFSGSIVIISLIMPLEKRPLAFGLVGGMWGIASVAGPLLGGAFTDHATWRWCFYINLPIGGLAMLIVFFFVHVNHNSAESRNTPFMQRVRQLDLAGAAIFIPAIICLLLALQWGGADYPWNNSRIIGLFCGFGAMIAIFIGIQFWKSDQGTLPPRLFKNRNILSAMLFAMFFGAGFFPLIYYLSLYFQAIQGVSAVQAGIKILPLLLSTVLSAIVSGGVITVVGYYNFVIIPCMILFTVGSGMLTVLNVVSPPKEWLGYQVIAGLGLGAGFQVGVLVVQTVLPQEWVPVGTAAVQFFQALGGALFIAVAQTVFQNGLIDTIKADSIGIDPTIFINSGASEVKDILRRMGRLDAFDIILQAYMEGLRDTFYITLACAACAFICCLFFQWKSIKQGPDGHRKKAEPAVPV</sequence>
<feature type="transmembrane region" description="Helical" evidence="6">
    <location>
        <begin position="206"/>
        <end position="225"/>
    </location>
</feature>
<dbReference type="InterPro" id="IPR020846">
    <property type="entry name" value="MFS_dom"/>
</dbReference>
<name>A0AAI9XIE1_9PEZI</name>
<feature type="transmembrane region" description="Helical" evidence="6">
    <location>
        <begin position="81"/>
        <end position="107"/>
    </location>
</feature>
<reference evidence="8 9" key="1">
    <citation type="submission" date="2016-10" db="EMBL/GenBank/DDBJ databases">
        <title>The genome sequence of Colletotrichum fioriniae PJ7.</title>
        <authorList>
            <person name="Baroncelli R."/>
        </authorList>
    </citation>
    <scope>NUCLEOTIDE SEQUENCE [LARGE SCALE GENOMIC DNA]</scope>
    <source>
        <strain evidence="8">Col 31</strain>
    </source>
</reference>
<dbReference type="Pfam" id="PF07690">
    <property type="entry name" value="MFS_1"/>
    <property type="match status" value="1"/>
</dbReference>
<dbReference type="Gene3D" id="1.20.1250.20">
    <property type="entry name" value="MFS general substrate transporter like domains"/>
    <property type="match status" value="1"/>
</dbReference>
<dbReference type="EMBL" id="MLGG01000068">
    <property type="protein sequence ID" value="KAK1449327.1"/>
    <property type="molecule type" value="Genomic_DNA"/>
</dbReference>
<keyword evidence="4 6" id="KW-1133">Transmembrane helix</keyword>
<evidence type="ECO:0000256" key="3">
    <source>
        <dbReference type="ARBA" id="ARBA00022692"/>
    </source>
</evidence>
<dbReference type="PROSITE" id="PS50850">
    <property type="entry name" value="MFS"/>
    <property type="match status" value="1"/>
</dbReference>
<comment type="caution">
    <text evidence="8">The sequence shown here is derived from an EMBL/GenBank/DDBJ whole genome shotgun (WGS) entry which is preliminary data.</text>
</comment>
<evidence type="ECO:0000313" key="8">
    <source>
        <dbReference type="EMBL" id="KAK1449327.1"/>
    </source>
</evidence>
<dbReference type="SUPFAM" id="SSF103473">
    <property type="entry name" value="MFS general substrate transporter"/>
    <property type="match status" value="1"/>
</dbReference>
<evidence type="ECO:0000259" key="7">
    <source>
        <dbReference type="PROSITE" id="PS50850"/>
    </source>
</evidence>
<dbReference type="Gene3D" id="1.20.1720.10">
    <property type="entry name" value="Multidrug resistance protein D"/>
    <property type="match status" value="1"/>
</dbReference>
<dbReference type="GO" id="GO:0022857">
    <property type="term" value="F:transmembrane transporter activity"/>
    <property type="evidence" value="ECO:0007669"/>
    <property type="project" value="InterPro"/>
</dbReference>
<evidence type="ECO:0000256" key="4">
    <source>
        <dbReference type="ARBA" id="ARBA00022989"/>
    </source>
</evidence>
<dbReference type="InterPro" id="IPR036259">
    <property type="entry name" value="MFS_trans_sf"/>
</dbReference>
<dbReference type="CDD" id="cd17502">
    <property type="entry name" value="MFS_Azr1_MDR_like"/>
    <property type="match status" value="1"/>
</dbReference>
<feature type="transmembrane region" description="Helical" evidence="6">
    <location>
        <begin position="179"/>
        <end position="199"/>
    </location>
</feature>
<keyword evidence="3 6" id="KW-0812">Transmembrane</keyword>
<dbReference type="AlphaFoldDB" id="A0AAI9XIE1"/>
<feature type="transmembrane region" description="Helical" evidence="6">
    <location>
        <begin position="388"/>
        <end position="408"/>
    </location>
</feature>
<feature type="transmembrane region" description="Helical" evidence="6">
    <location>
        <begin position="119"/>
        <end position="141"/>
    </location>
</feature>
<evidence type="ECO:0000313" key="9">
    <source>
        <dbReference type="Proteomes" id="UP001239795"/>
    </source>
</evidence>
<feature type="transmembrane region" description="Helical" evidence="6">
    <location>
        <begin position="415"/>
        <end position="436"/>
    </location>
</feature>
<feature type="transmembrane region" description="Helical" evidence="6">
    <location>
        <begin position="148"/>
        <end position="167"/>
    </location>
</feature>
<feature type="transmembrane region" description="Helical" evidence="6">
    <location>
        <begin position="554"/>
        <end position="572"/>
    </location>
</feature>
<feature type="transmembrane region" description="Helical" evidence="6">
    <location>
        <begin position="476"/>
        <end position="499"/>
    </location>
</feature>
<comment type="subcellular location">
    <subcellularLocation>
        <location evidence="1">Membrane</location>
        <topology evidence="1">Multi-pass membrane protein</topology>
    </subcellularLocation>
</comment>
<evidence type="ECO:0000256" key="5">
    <source>
        <dbReference type="ARBA" id="ARBA00023136"/>
    </source>
</evidence>
<organism evidence="8 9">
    <name type="scientific">Colletotrichum melonis</name>
    <dbReference type="NCBI Taxonomy" id="1209925"/>
    <lineage>
        <taxon>Eukaryota</taxon>
        <taxon>Fungi</taxon>
        <taxon>Dikarya</taxon>
        <taxon>Ascomycota</taxon>
        <taxon>Pezizomycotina</taxon>
        <taxon>Sordariomycetes</taxon>
        <taxon>Hypocreomycetidae</taxon>
        <taxon>Glomerellales</taxon>
        <taxon>Glomerellaceae</taxon>
        <taxon>Colletotrichum</taxon>
        <taxon>Colletotrichum acutatum species complex</taxon>
    </lineage>
</organism>
<evidence type="ECO:0000256" key="2">
    <source>
        <dbReference type="ARBA" id="ARBA00022448"/>
    </source>
</evidence>
<dbReference type="InterPro" id="IPR011701">
    <property type="entry name" value="MFS"/>
</dbReference>
<feature type="transmembrane region" description="Helical" evidence="6">
    <location>
        <begin position="352"/>
        <end position="376"/>
    </location>
</feature>
<keyword evidence="9" id="KW-1185">Reference proteome</keyword>
<evidence type="ECO:0000256" key="6">
    <source>
        <dbReference type="SAM" id="Phobius"/>
    </source>
</evidence>
<accession>A0AAI9XIE1</accession>
<feature type="domain" description="Major facilitator superfamily (MFS) profile" evidence="7">
    <location>
        <begin position="84"/>
        <end position="577"/>
    </location>
</feature>
<proteinExistence type="predicted"/>
<evidence type="ECO:0000256" key="1">
    <source>
        <dbReference type="ARBA" id="ARBA00004141"/>
    </source>
</evidence>
<keyword evidence="5 6" id="KW-0472">Membrane</keyword>
<dbReference type="PANTHER" id="PTHR23501">
    <property type="entry name" value="MAJOR FACILITATOR SUPERFAMILY"/>
    <property type="match status" value="1"/>
</dbReference>
<dbReference type="FunFam" id="1.20.1250.20:FF:000196">
    <property type="entry name" value="MFS toxin efflux pump (AflT)"/>
    <property type="match status" value="1"/>
</dbReference>
<dbReference type="GO" id="GO:0005886">
    <property type="term" value="C:plasma membrane"/>
    <property type="evidence" value="ECO:0007669"/>
    <property type="project" value="TreeGrafter"/>
</dbReference>
<feature type="transmembrane region" description="Helical" evidence="6">
    <location>
        <begin position="442"/>
        <end position="464"/>
    </location>
</feature>